<reference evidence="5 6" key="1">
    <citation type="journal article" date="2012" name="Environ. Microbiol.">
        <title>The genome sequence of Desulfatibacillum alkenivorans AK-01: a blueprint for anaerobic alkane oxidation.</title>
        <authorList>
            <person name="Callaghan A.V."/>
            <person name="Morris B.E."/>
            <person name="Pereira I.A."/>
            <person name="McInerney M.J."/>
            <person name="Austin R.N."/>
            <person name="Groves J.T."/>
            <person name="Kukor J.J."/>
            <person name="Suflita J.M."/>
            <person name="Young L.Y."/>
            <person name="Zylstra G.J."/>
            <person name="Wawrik B."/>
        </authorList>
    </citation>
    <scope>NUCLEOTIDE SEQUENCE [LARGE SCALE GENOMIC DNA]</scope>
    <source>
        <strain evidence="5 6">AK-01</strain>
    </source>
</reference>
<dbReference type="PROSITE" id="PS01174">
    <property type="entry name" value="LIPASE_GDXG_SER"/>
    <property type="match status" value="1"/>
</dbReference>
<evidence type="ECO:0000256" key="2">
    <source>
        <dbReference type="ARBA" id="ARBA00022801"/>
    </source>
</evidence>
<dbReference type="eggNOG" id="COG0657">
    <property type="taxonomic scope" value="Bacteria"/>
</dbReference>
<dbReference type="InterPro" id="IPR002168">
    <property type="entry name" value="Lipase_GDXG_HIS_AS"/>
</dbReference>
<dbReference type="Proteomes" id="UP000000739">
    <property type="component" value="Chromosome"/>
</dbReference>
<dbReference type="InterPro" id="IPR033140">
    <property type="entry name" value="Lipase_GDXG_put_SER_AS"/>
</dbReference>
<name>B8FCZ6_DESAL</name>
<feature type="domain" description="Alpha/beta hydrolase fold-3" evidence="4">
    <location>
        <begin position="73"/>
        <end position="273"/>
    </location>
</feature>
<dbReference type="EMBL" id="CP001322">
    <property type="protein sequence ID" value="ACL06427.1"/>
    <property type="molecule type" value="Genomic_DNA"/>
</dbReference>
<sequence length="299" mass="32284">MAARSTGGKKPNILLRSMFNNSPQSLWFQRFMLDGIVKTLGSTPKKAKIIKTRIEGMPAEIITGWAQPDGRTLLYLHGGAYLMGSISTHRPLASALCRITSARGVIIDYRLAPEHPFPAALEDALLAYGAILASGVKPEKIVIAGDSAGGGLTLALLLALKQKGLPLPAGAYCMSPWTNLYECNKSGHFHRTGVKHRQDRYVRYASDLYAAGSDKKNPLISPAYGDYAGLPPILVQAAKGELLRCDARETVERARAHGVDAALEIYNSRVHVLQGLAGRSGLGRSLLIRGGRFLADRLD</sequence>
<dbReference type="InterPro" id="IPR029058">
    <property type="entry name" value="AB_hydrolase_fold"/>
</dbReference>
<dbReference type="GO" id="GO:0004806">
    <property type="term" value="F:triacylglycerol lipase activity"/>
    <property type="evidence" value="ECO:0007669"/>
    <property type="project" value="TreeGrafter"/>
</dbReference>
<dbReference type="InterPro" id="IPR050300">
    <property type="entry name" value="GDXG_lipolytic_enzyme"/>
</dbReference>
<keyword evidence="2 5" id="KW-0378">Hydrolase</keyword>
<proteinExistence type="inferred from homology"/>
<protein>
    <submittedName>
        <fullName evidence="5">Alpha/beta hydrolase fold-3 domain protein</fullName>
    </submittedName>
</protein>
<evidence type="ECO:0000259" key="4">
    <source>
        <dbReference type="Pfam" id="PF07859"/>
    </source>
</evidence>
<feature type="active site" evidence="3">
    <location>
        <position position="147"/>
    </location>
</feature>
<dbReference type="PANTHER" id="PTHR48081:SF30">
    <property type="entry name" value="ACETYL-HYDROLASE LIPR-RELATED"/>
    <property type="match status" value="1"/>
</dbReference>
<dbReference type="InterPro" id="IPR013094">
    <property type="entry name" value="AB_hydrolase_3"/>
</dbReference>
<dbReference type="Pfam" id="PF07859">
    <property type="entry name" value="Abhydrolase_3"/>
    <property type="match status" value="1"/>
</dbReference>
<gene>
    <name evidence="5" type="ordered locus">Dalk_4749</name>
</gene>
<keyword evidence="6" id="KW-1185">Reference proteome</keyword>
<evidence type="ECO:0000256" key="1">
    <source>
        <dbReference type="ARBA" id="ARBA00010515"/>
    </source>
</evidence>
<dbReference type="RefSeq" id="WP_015949466.1">
    <property type="nucleotide sequence ID" value="NC_011768.1"/>
</dbReference>
<accession>B8FCZ6</accession>
<comment type="similarity">
    <text evidence="1">Belongs to the 'GDXG' lipolytic enzyme family.</text>
</comment>
<dbReference type="SUPFAM" id="SSF53474">
    <property type="entry name" value="alpha/beta-Hydrolases"/>
    <property type="match status" value="1"/>
</dbReference>
<dbReference type="PROSITE" id="PS01173">
    <property type="entry name" value="LIPASE_GDXG_HIS"/>
    <property type="match status" value="1"/>
</dbReference>
<dbReference type="Gene3D" id="3.40.50.1820">
    <property type="entry name" value="alpha/beta hydrolase"/>
    <property type="match status" value="1"/>
</dbReference>
<organism evidence="5 6">
    <name type="scientific">Desulfatibacillum aliphaticivorans</name>
    <dbReference type="NCBI Taxonomy" id="218208"/>
    <lineage>
        <taxon>Bacteria</taxon>
        <taxon>Pseudomonadati</taxon>
        <taxon>Thermodesulfobacteriota</taxon>
        <taxon>Desulfobacteria</taxon>
        <taxon>Desulfobacterales</taxon>
        <taxon>Desulfatibacillaceae</taxon>
        <taxon>Desulfatibacillum</taxon>
    </lineage>
</organism>
<dbReference type="HOGENOM" id="CLU_012494_13_1_7"/>
<evidence type="ECO:0000256" key="3">
    <source>
        <dbReference type="PROSITE-ProRule" id="PRU10038"/>
    </source>
</evidence>
<evidence type="ECO:0000313" key="6">
    <source>
        <dbReference type="Proteomes" id="UP000000739"/>
    </source>
</evidence>
<evidence type="ECO:0000313" key="5">
    <source>
        <dbReference type="EMBL" id="ACL06427.1"/>
    </source>
</evidence>
<dbReference type="PANTHER" id="PTHR48081">
    <property type="entry name" value="AB HYDROLASE SUPERFAMILY PROTEIN C4A8.06C"/>
    <property type="match status" value="1"/>
</dbReference>
<dbReference type="KEGG" id="dal:Dalk_4749"/>
<dbReference type="AlphaFoldDB" id="B8FCZ6"/>